<dbReference type="EMBL" id="JACJVR010000106">
    <property type="protein sequence ID" value="MBB6694861.1"/>
    <property type="molecule type" value="Genomic_DNA"/>
</dbReference>
<keyword evidence="1" id="KW-0812">Transmembrane</keyword>
<protein>
    <submittedName>
        <fullName evidence="2">Uncharacterized protein</fullName>
    </submittedName>
</protein>
<feature type="transmembrane region" description="Helical" evidence="1">
    <location>
        <begin position="132"/>
        <end position="153"/>
    </location>
</feature>
<keyword evidence="3" id="KW-1185">Reference proteome</keyword>
<comment type="caution">
    <text evidence="2">The sequence shown here is derived from an EMBL/GenBank/DDBJ whole genome shotgun (WGS) entry which is preliminary data.</text>
</comment>
<keyword evidence="1" id="KW-0472">Membrane</keyword>
<feature type="transmembrane region" description="Helical" evidence="1">
    <location>
        <begin position="33"/>
        <end position="51"/>
    </location>
</feature>
<sequence length="163" mass="18354">MTTLGPLAGLILFWSAAVLLLLSFFITRRRIGLLEGIVLWCFLLGIQNQYIWITELNLRWVQVSDQWMGALAYDGIRSAIVPFSMMLALEWSDRLPGRLRPLVWVGFGSLFAGIEIAAESLGVVIYGEKWKLWWTFAVWTAVAVLSAAALSLVRSLARKDVRP</sequence>
<feature type="transmembrane region" description="Helical" evidence="1">
    <location>
        <begin position="6"/>
        <end position="26"/>
    </location>
</feature>
<proteinExistence type="predicted"/>
<keyword evidence="1" id="KW-1133">Transmembrane helix</keyword>
<dbReference type="AlphaFoldDB" id="A0A841UA70"/>
<evidence type="ECO:0000256" key="1">
    <source>
        <dbReference type="SAM" id="Phobius"/>
    </source>
</evidence>
<evidence type="ECO:0000313" key="3">
    <source>
        <dbReference type="Proteomes" id="UP000553776"/>
    </source>
</evidence>
<name>A0A841UA70_9BACL</name>
<reference evidence="2 3" key="1">
    <citation type="submission" date="2020-08" db="EMBL/GenBank/DDBJ databases">
        <title>Cohnella phylogeny.</title>
        <authorList>
            <person name="Dunlap C."/>
        </authorList>
    </citation>
    <scope>NUCLEOTIDE SEQUENCE [LARGE SCALE GENOMIC DNA]</scope>
    <source>
        <strain evidence="2 3">DSM 25239</strain>
    </source>
</reference>
<organism evidence="2 3">
    <name type="scientific">Cohnella xylanilytica</name>
    <dbReference type="NCBI Taxonomy" id="557555"/>
    <lineage>
        <taxon>Bacteria</taxon>
        <taxon>Bacillati</taxon>
        <taxon>Bacillota</taxon>
        <taxon>Bacilli</taxon>
        <taxon>Bacillales</taxon>
        <taxon>Paenibacillaceae</taxon>
        <taxon>Cohnella</taxon>
    </lineage>
</organism>
<feature type="transmembrane region" description="Helical" evidence="1">
    <location>
        <begin position="101"/>
        <end position="126"/>
    </location>
</feature>
<dbReference type="Proteomes" id="UP000553776">
    <property type="component" value="Unassembled WGS sequence"/>
</dbReference>
<evidence type="ECO:0000313" key="2">
    <source>
        <dbReference type="EMBL" id="MBB6694861.1"/>
    </source>
</evidence>
<accession>A0A841UA70</accession>
<gene>
    <name evidence="2" type="ORF">H7B90_26030</name>
</gene>
<feature type="transmembrane region" description="Helical" evidence="1">
    <location>
        <begin position="71"/>
        <end position="89"/>
    </location>
</feature>